<dbReference type="SUPFAM" id="SSF54001">
    <property type="entry name" value="Cysteine proteinases"/>
    <property type="match status" value="1"/>
</dbReference>
<feature type="domain" description="NlpC/P60" evidence="7">
    <location>
        <begin position="302"/>
        <end position="416"/>
    </location>
</feature>
<dbReference type="Gene3D" id="6.10.250.3150">
    <property type="match status" value="1"/>
</dbReference>
<name>A0ABP7A6R3_9ACTN</name>
<feature type="compositionally biased region" description="Low complexity" evidence="6">
    <location>
        <begin position="39"/>
        <end position="60"/>
    </location>
</feature>
<feature type="compositionally biased region" description="Basic and acidic residues" evidence="6">
    <location>
        <begin position="21"/>
        <end position="31"/>
    </location>
</feature>
<feature type="compositionally biased region" description="Gly residues" evidence="6">
    <location>
        <begin position="278"/>
        <end position="289"/>
    </location>
</feature>
<evidence type="ECO:0000256" key="5">
    <source>
        <dbReference type="SAM" id="Coils"/>
    </source>
</evidence>
<keyword evidence="3" id="KW-0378">Hydrolase</keyword>
<evidence type="ECO:0000256" key="3">
    <source>
        <dbReference type="ARBA" id="ARBA00022801"/>
    </source>
</evidence>
<keyword evidence="5" id="KW-0175">Coiled coil</keyword>
<evidence type="ECO:0000256" key="1">
    <source>
        <dbReference type="ARBA" id="ARBA00007074"/>
    </source>
</evidence>
<dbReference type="PANTHER" id="PTHR47359:SF3">
    <property type="entry name" value="NLP_P60 DOMAIN-CONTAINING PROTEIN-RELATED"/>
    <property type="match status" value="1"/>
</dbReference>
<dbReference type="Gene3D" id="3.90.1720.10">
    <property type="entry name" value="endopeptidase domain like (from Nostoc punctiforme)"/>
    <property type="match status" value="1"/>
</dbReference>
<keyword evidence="9" id="KW-1185">Reference proteome</keyword>
<evidence type="ECO:0000313" key="8">
    <source>
        <dbReference type="EMBL" id="GAA3626000.1"/>
    </source>
</evidence>
<keyword evidence="4" id="KW-0788">Thiol protease</keyword>
<feature type="coiled-coil region" evidence="5">
    <location>
        <begin position="109"/>
        <end position="164"/>
    </location>
</feature>
<evidence type="ECO:0000259" key="7">
    <source>
        <dbReference type="PROSITE" id="PS51935"/>
    </source>
</evidence>
<reference evidence="9" key="1">
    <citation type="journal article" date="2019" name="Int. J. Syst. Evol. Microbiol.">
        <title>The Global Catalogue of Microorganisms (GCM) 10K type strain sequencing project: providing services to taxonomists for standard genome sequencing and annotation.</title>
        <authorList>
            <consortium name="The Broad Institute Genomics Platform"/>
            <consortium name="The Broad Institute Genome Sequencing Center for Infectious Disease"/>
            <person name="Wu L."/>
            <person name="Ma J."/>
        </authorList>
    </citation>
    <scope>NUCLEOTIDE SEQUENCE [LARGE SCALE GENOMIC DNA]</scope>
    <source>
        <strain evidence="9">JCM 16902</strain>
    </source>
</reference>
<dbReference type="InterPro" id="IPR051794">
    <property type="entry name" value="PG_Endopeptidase_C40"/>
</dbReference>
<evidence type="ECO:0000256" key="2">
    <source>
        <dbReference type="ARBA" id="ARBA00022670"/>
    </source>
</evidence>
<dbReference type="EMBL" id="BAAAZO010000009">
    <property type="protein sequence ID" value="GAA3626000.1"/>
    <property type="molecule type" value="Genomic_DNA"/>
</dbReference>
<proteinExistence type="inferred from homology"/>
<evidence type="ECO:0000256" key="4">
    <source>
        <dbReference type="ARBA" id="ARBA00022807"/>
    </source>
</evidence>
<comment type="caution">
    <text evidence="8">The sequence shown here is derived from an EMBL/GenBank/DDBJ whole genome shotgun (WGS) entry which is preliminary data.</text>
</comment>
<dbReference type="Proteomes" id="UP001501074">
    <property type="component" value="Unassembled WGS sequence"/>
</dbReference>
<feature type="region of interest" description="Disordered" evidence="6">
    <location>
        <begin position="264"/>
        <end position="289"/>
    </location>
</feature>
<dbReference type="PANTHER" id="PTHR47359">
    <property type="entry name" value="PEPTIDOGLYCAN DL-ENDOPEPTIDASE CWLO"/>
    <property type="match status" value="1"/>
</dbReference>
<gene>
    <name evidence="8" type="ORF">GCM10022223_49010</name>
</gene>
<sequence length="416" mass="42828">MRSDGPKLGQPAEMRSAAHNSETRENVRDSGTDTLTEIGPVSSPRSASSPGSTGGTAPRGISFFRRRNPANLLRLTGWRRFAGVLLPLALAGSAVLASPTASAAPNPSVSSVKKKVEKLRSEADTAAEDYVETREKLKSTKIKLQAAKKNVGKQEDRVTALKKQVGLLASESYKRGELSTLSLLLSDDPESLLAQSGYLPSLAERQSGALNNLADAQTALLDTQKSMEKQVKTIQASQVKMKKSKETAERKLAAAEAELSTLQAAERAAADVDPSGGSSSGGGTPTGGGGGDCASGIAAAPSSAAKAAIQFACNQRGLPYVWAADGPGSYDCSGLTMKAFAAGGVSLPHSSRMQAGYGTSVSPSAAVAGDLLFFGSPINHVGIYLGNGMMVHAPQTGDVVKVATVWTTPSAAARLG</sequence>
<feature type="region of interest" description="Disordered" evidence="6">
    <location>
        <begin position="1"/>
        <end position="62"/>
    </location>
</feature>
<dbReference type="Pfam" id="PF00877">
    <property type="entry name" value="NLPC_P60"/>
    <property type="match status" value="1"/>
</dbReference>
<organism evidence="8 9">
    <name type="scientific">Kineosporia mesophila</name>
    <dbReference type="NCBI Taxonomy" id="566012"/>
    <lineage>
        <taxon>Bacteria</taxon>
        <taxon>Bacillati</taxon>
        <taxon>Actinomycetota</taxon>
        <taxon>Actinomycetes</taxon>
        <taxon>Kineosporiales</taxon>
        <taxon>Kineosporiaceae</taxon>
        <taxon>Kineosporia</taxon>
    </lineage>
</organism>
<dbReference type="InterPro" id="IPR038765">
    <property type="entry name" value="Papain-like_cys_pep_sf"/>
</dbReference>
<comment type="similarity">
    <text evidence="1">Belongs to the peptidase C40 family.</text>
</comment>
<dbReference type="PROSITE" id="PS51935">
    <property type="entry name" value="NLPC_P60"/>
    <property type="match status" value="1"/>
</dbReference>
<evidence type="ECO:0000256" key="6">
    <source>
        <dbReference type="SAM" id="MobiDB-lite"/>
    </source>
</evidence>
<protein>
    <submittedName>
        <fullName evidence="8">C40 family peptidase</fullName>
    </submittedName>
</protein>
<accession>A0ABP7A6R3</accession>
<evidence type="ECO:0000313" key="9">
    <source>
        <dbReference type="Proteomes" id="UP001501074"/>
    </source>
</evidence>
<dbReference type="InterPro" id="IPR000064">
    <property type="entry name" value="NLP_P60_dom"/>
</dbReference>
<keyword evidence="2" id="KW-0645">Protease</keyword>